<dbReference type="AlphaFoldDB" id="A0A1Q9C003"/>
<protein>
    <submittedName>
        <fullName evidence="1">Uncharacterized protein</fullName>
    </submittedName>
</protein>
<organism evidence="1 2">
    <name type="scientific">Symbiodinium microadriaticum</name>
    <name type="common">Dinoflagellate</name>
    <name type="synonym">Zooxanthella microadriatica</name>
    <dbReference type="NCBI Taxonomy" id="2951"/>
    <lineage>
        <taxon>Eukaryota</taxon>
        <taxon>Sar</taxon>
        <taxon>Alveolata</taxon>
        <taxon>Dinophyceae</taxon>
        <taxon>Suessiales</taxon>
        <taxon>Symbiodiniaceae</taxon>
        <taxon>Symbiodinium</taxon>
    </lineage>
</organism>
<dbReference type="OrthoDB" id="421408at2759"/>
<comment type="caution">
    <text evidence="1">The sequence shown here is derived from an EMBL/GenBank/DDBJ whole genome shotgun (WGS) entry which is preliminary data.</text>
</comment>
<accession>A0A1Q9C003</accession>
<evidence type="ECO:0000313" key="1">
    <source>
        <dbReference type="EMBL" id="OLP76254.1"/>
    </source>
</evidence>
<proteinExistence type="predicted"/>
<sequence length="228" mass="24674">MDEIKNEGVQTTLVAMHMMGMIPEEHQGLYRLAMGESFVRPIATLGLQPEENVNASGPAQIDAALGITGAAAKATSESVSHEVAAAITRMDCGPEITRVWTGLGRYVSMAVEKIASANGWVRLPMSLAVGLCDTAGSLDLSRNPCGQLNGSFNALSALRKTVRWANQNVYHPNETAVDYDWDWSATNAMEWGYRATLAGTCLAKWRLMRHTMVPLVQCYGGGLEHDCS</sequence>
<gene>
    <name evidence="1" type="ORF">AK812_SmicGene43836</name>
</gene>
<evidence type="ECO:0000313" key="2">
    <source>
        <dbReference type="Proteomes" id="UP000186817"/>
    </source>
</evidence>
<reference evidence="1 2" key="1">
    <citation type="submission" date="2016-02" db="EMBL/GenBank/DDBJ databases">
        <title>Genome analysis of coral dinoflagellate symbionts highlights evolutionary adaptations to a symbiotic lifestyle.</title>
        <authorList>
            <person name="Aranda M."/>
            <person name="Li Y."/>
            <person name="Liew Y.J."/>
            <person name="Baumgarten S."/>
            <person name="Simakov O."/>
            <person name="Wilson M."/>
            <person name="Piel J."/>
            <person name="Ashoor H."/>
            <person name="Bougouffa S."/>
            <person name="Bajic V.B."/>
            <person name="Ryu T."/>
            <person name="Ravasi T."/>
            <person name="Bayer T."/>
            <person name="Micklem G."/>
            <person name="Kim H."/>
            <person name="Bhak J."/>
            <person name="Lajeunesse T.C."/>
            <person name="Voolstra C.R."/>
        </authorList>
    </citation>
    <scope>NUCLEOTIDE SEQUENCE [LARGE SCALE GENOMIC DNA]</scope>
    <source>
        <strain evidence="1 2">CCMP2467</strain>
    </source>
</reference>
<name>A0A1Q9C003_SYMMI</name>
<keyword evidence="2" id="KW-1185">Reference proteome</keyword>
<feature type="non-terminal residue" evidence="1">
    <location>
        <position position="228"/>
    </location>
</feature>
<dbReference type="EMBL" id="LSRX01002086">
    <property type="protein sequence ID" value="OLP76254.1"/>
    <property type="molecule type" value="Genomic_DNA"/>
</dbReference>
<dbReference type="Proteomes" id="UP000186817">
    <property type="component" value="Unassembled WGS sequence"/>
</dbReference>